<accession>A0A2B8BCS6</accession>
<keyword evidence="2" id="KW-0238">DNA-binding</keyword>
<evidence type="ECO:0000256" key="3">
    <source>
        <dbReference type="ARBA" id="ARBA00023163"/>
    </source>
</evidence>
<dbReference type="Gene3D" id="1.10.10.60">
    <property type="entry name" value="Homeodomain-like"/>
    <property type="match status" value="1"/>
</dbReference>
<evidence type="ECO:0000313" key="5">
    <source>
        <dbReference type="EMBL" id="PGH55519.1"/>
    </source>
</evidence>
<dbReference type="OrthoDB" id="9806208at2"/>
<sequence>MHSAAFETPQRRPALPVPAAIGQQPVGQQADGDGDRLAAAADWLLRAAHDMLAPDRQSVEDCLSLALARLQGSDGGRDRAVLVPDDAGRDDTGLAAESGKSGPAKSGLAAWQMRRVTAYIDTHLAGSIRNRDLAAAAKLSCGYFCQSFKDSFGCPPHSYILRRRVERAKELLETSITPLSQIALDCGFSDQSHFSRIFRRATGEAPRLWRHKHRIDDADRADRMDAR</sequence>
<comment type="caution">
    <text evidence="5">The sequence shown here is derived from an EMBL/GenBank/DDBJ whole genome shotgun (WGS) entry which is preliminary data.</text>
</comment>
<dbReference type="EMBL" id="PDKW01000042">
    <property type="protein sequence ID" value="PGH55519.1"/>
    <property type="molecule type" value="Genomic_DNA"/>
</dbReference>
<dbReference type="AlphaFoldDB" id="A0A2B8BCS6"/>
<dbReference type="InterPro" id="IPR050204">
    <property type="entry name" value="AraC_XylS_family_regulators"/>
</dbReference>
<dbReference type="PROSITE" id="PS00041">
    <property type="entry name" value="HTH_ARAC_FAMILY_1"/>
    <property type="match status" value="1"/>
</dbReference>
<dbReference type="GO" id="GO:0043565">
    <property type="term" value="F:sequence-specific DNA binding"/>
    <property type="evidence" value="ECO:0007669"/>
    <property type="project" value="InterPro"/>
</dbReference>
<dbReference type="InterPro" id="IPR009057">
    <property type="entry name" value="Homeodomain-like_sf"/>
</dbReference>
<organism evidence="5 6">
    <name type="scientific">Azospirillum palustre</name>
    <dbReference type="NCBI Taxonomy" id="2044885"/>
    <lineage>
        <taxon>Bacteria</taxon>
        <taxon>Pseudomonadati</taxon>
        <taxon>Pseudomonadota</taxon>
        <taxon>Alphaproteobacteria</taxon>
        <taxon>Rhodospirillales</taxon>
        <taxon>Azospirillaceae</taxon>
        <taxon>Azospirillum</taxon>
    </lineage>
</organism>
<name>A0A2B8BCS6_9PROT</name>
<dbReference type="Proteomes" id="UP000225379">
    <property type="component" value="Unassembled WGS sequence"/>
</dbReference>
<dbReference type="InterPro" id="IPR018060">
    <property type="entry name" value="HTH_AraC"/>
</dbReference>
<dbReference type="InterPro" id="IPR020449">
    <property type="entry name" value="Tscrpt_reg_AraC-type_HTH"/>
</dbReference>
<dbReference type="PANTHER" id="PTHR46796">
    <property type="entry name" value="HTH-TYPE TRANSCRIPTIONAL ACTIVATOR RHAS-RELATED"/>
    <property type="match status" value="1"/>
</dbReference>
<evidence type="ECO:0000259" key="4">
    <source>
        <dbReference type="PROSITE" id="PS01124"/>
    </source>
</evidence>
<dbReference type="RefSeq" id="WP_098738234.1">
    <property type="nucleotide sequence ID" value="NZ_PDKW01000042.1"/>
</dbReference>
<evidence type="ECO:0000256" key="2">
    <source>
        <dbReference type="ARBA" id="ARBA00023125"/>
    </source>
</evidence>
<protein>
    <submittedName>
        <fullName evidence="5">AraC family transcriptional regulator</fullName>
    </submittedName>
</protein>
<gene>
    <name evidence="5" type="ORF">CRT60_19675</name>
</gene>
<evidence type="ECO:0000313" key="6">
    <source>
        <dbReference type="Proteomes" id="UP000225379"/>
    </source>
</evidence>
<dbReference type="PROSITE" id="PS01124">
    <property type="entry name" value="HTH_ARAC_FAMILY_2"/>
    <property type="match status" value="1"/>
</dbReference>
<keyword evidence="1" id="KW-0805">Transcription regulation</keyword>
<keyword evidence="3" id="KW-0804">Transcription</keyword>
<dbReference type="Pfam" id="PF12833">
    <property type="entry name" value="HTH_18"/>
    <property type="match status" value="1"/>
</dbReference>
<dbReference type="PRINTS" id="PR00032">
    <property type="entry name" value="HTHARAC"/>
</dbReference>
<dbReference type="InterPro" id="IPR018062">
    <property type="entry name" value="HTH_AraC-typ_CS"/>
</dbReference>
<dbReference type="GO" id="GO:0003700">
    <property type="term" value="F:DNA-binding transcription factor activity"/>
    <property type="evidence" value="ECO:0007669"/>
    <property type="project" value="InterPro"/>
</dbReference>
<proteinExistence type="predicted"/>
<evidence type="ECO:0000256" key="1">
    <source>
        <dbReference type="ARBA" id="ARBA00023015"/>
    </source>
</evidence>
<dbReference type="SUPFAM" id="SSF46689">
    <property type="entry name" value="Homeodomain-like"/>
    <property type="match status" value="2"/>
</dbReference>
<feature type="domain" description="HTH araC/xylS-type" evidence="4">
    <location>
        <begin position="114"/>
        <end position="212"/>
    </location>
</feature>
<reference evidence="6" key="1">
    <citation type="submission" date="2017-10" db="EMBL/GenBank/DDBJ databases">
        <authorList>
            <person name="Kravchenko I.K."/>
            <person name="Grouzdev D.S."/>
        </authorList>
    </citation>
    <scope>NUCLEOTIDE SEQUENCE [LARGE SCALE GENOMIC DNA]</scope>
    <source>
        <strain evidence="6">B2</strain>
    </source>
</reference>
<dbReference type="SMART" id="SM00342">
    <property type="entry name" value="HTH_ARAC"/>
    <property type="match status" value="1"/>
</dbReference>
<dbReference type="PANTHER" id="PTHR46796:SF14">
    <property type="entry name" value="TRANSCRIPTIONAL REGULATORY PROTEIN"/>
    <property type="match status" value="1"/>
</dbReference>
<keyword evidence="6" id="KW-1185">Reference proteome</keyword>